<dbReference type="AlphaFoldDB" id="A0AA50KNB9"/>
<keyword evidence="6" id="KW-1185">Reference proteome</keyword>
<dbReference type="GO" id="GO:0006015">
    <property type="term" value="P:5-phosphoribose 1-diphosphate biosynthetic process"/>
    <property type="evidence" value="ECO:0007669"/>
    <property type="project" value="TreeGrafter"/>
</dbReference>
<dbReference type="SMART" id="SM01400">
    <property type="entry name" value="Pribosyltran_N"/>
    <property type="match status" value="1"/>
</dbReference>
<dbReference type="InterPro" id="IPR029099">
    <property type="entry name" value="Pribosyltran_N"/>
</dbReference>
<protein>
    <submittedName>
        <fullName evidence="5">Ribose-phosphate diphosphokinase</fullName>
        <ecNumber evidence="5">2.7.6.1</ecNumber>
    </submittedName>
</protein>
<gene>
    <name evidence="5" type="ORF">PU634_16825</name>
</gene>
<dbReference type="GO" id="GO:0004749">
    <property type="term" value="F:ribose phosphate diphosphokinase activity"/>
    <property type="evidence" value="ECO:0007669"/>
    <property type="project" value="UniProtKB-EC"/>
</dbReference>
<dbReference type="Pfam" id="PF00156">
    <property type="entry name" value="Pribosyltran"/>
    <property type="match status" value="1"/>
</dbReference>
<dbReference type="InterPro" id="IPR005946">
    <property type="entry name" value="Rib-P_diPkinase"/>
</dbReference>
<evidence type="ECO:0000259" key="3">
    <source>
        <dbReference type="Pfam" id="PF00156"/>
    </source>
</evidence>
<keyword evidence="5" id="KW-0808">Transferase</keyword>
<evidence type="ECO:0000256" key="1">
    <source>
        <dbReference type="ARBA" id="ARBA00022727"/>
    </source>
</evidence>
<dbReference type="RefSeq" id="WP_306761986.1">
    <property type="nucleotide sequence ID" value="NZ_CP118224.1"/>
</dbReference>
<dbReference type="GO" id="GO:0006164">
    <property type="term" value="P:purine nucleotide biosynthetic process"/>
    <property type="evidence" value="ECO:0007669"/>
    <property type="project" value="TreeGrafter"/>
</dbReference>
<dbReference type="EC" id="2.7.6.1" evidence="5"/>
<dbReference type="SUPFAM" id="SSF53271">
    <property type="entry name" value="PRTase-like"/>
    <property type="match status" value="2"/>
</dbReference>
<sequence>MTPLLFALPGGHTLLAPLCRALPATAGELEVRRFPDGESYLRVLSRIAPGQPVMILADLSRPDTRFLPLCFLCDTLRELGAGRVGLIAPYLCYMRQDTRFHPGEAVTSRSFARLVSERFDWLLTVDPHLHRYHALGEIYSIPATAAHAVPLLAGWLRARRDPLLLVGPDTESEQWVSALAAASGHPYVVGRKQRRGDRDVLVHLPDLSAWRRHSAIMVDDVISSGQTMLRCAHALTAAGIEHIECAAIHGLFADHIEDQLQDAGVSRLITSNSVPHPSNGLDLTPLLLDPARRLSSTL</sequence>
<dbReference type="Proteomes" id="UP001223802">
    <property type="component" value="Chromosome"/>
</dbReference>
<dbReference type="GO" id="GO:0002189">
    <property type="term" value="C:ribose phosphate diphosphokinase complex"/>
    <property type="evidence" value="ECO:0007669"/>
    <property type="project" value="TreeGrafter"/>
</dbReference>
<dbReference type="KEGG" id="ope:PU634_16825"/>
<evidence type="ECO:0000313" key="5">
    <source>
        <dbReference type="EMBL" id="WMC10709.1"/>
    </source>
</evidence>
<comment type="similarity">
    <text evidence="2">Belongs to the ribose-phosphate pyrophosphokinase family.</text>
</comment>
<keyword evidence="1 2" id="KW-0545">Nucleotide biosynthesis</keyword>
<name>A0AA50KNB9_9GAMM</name>
<dbReference type="CDD" id="cd06223">
    <property type="entry name" value="PRTases_typeI"/>
    <property type="match status" value="1"/>
</dbReference>
<dbReference type="Gene3D" id="3.40.50.2020">
    <property type="match status" value="2"/>
</dbReference>
<feature type="domain" description="Ribose-phosphate pyrophosphokinase N-terminal" evidence="4">
    <location>
        <begin position="5"/>
        <end position="115"/>
    </location>
</feature>
<evidence type="ECO:0000313" key="6">
    <source>
        <dbReference type="Proteomes" id="UP001223802"/>
    </source>
</evidence>
<evidence type="ECO:0000256" key="2">
    <source>
        <dbReference type="RuleBase" id="RU004324"/>
    </source>
</evidence>
<reference evidence="5 6" key="1">
    <citation type="submission" date="2023-02" db="EMBL/GenBank/DDBJ databases">
        <title>Complete genome sequence of a novel bacterium Oceanimonas sp. NTOU-MSR1 isolated from marine coast sediment.</title>
        <authorList>
            <person name="Yang H.-T."/>
            <person name="Chen Y.-L."/>
            <person name="Ho Y.-N."/>
        </authorList>
    </citation>
    <scope>NUCLEOTIDE SEQUENCE [LARGE SCALE GENOMIC DNA]</scope>
    <source>
        <strain evidence="5 6">NTOU-MSR1</strain>
    </source>
</reference>
<dbReference type="NCBIfam" id="TIGR01251">
    <property type="entry name" value="ribP_PPkin"/>
    <property type="match status" value="1"/>
</dbReference>
<organism evidence="5 6">
    <name type="scientific">Oceanimonas pelagia</name>
    <dbReference type="NCBI Taxonomy" id="3028314"/>
    <lineage>
        <taxon>Bacteria</taxon>
        <taxon>Pseudomonadati</taxon>
        <taxon>Pseudomonadota</taxon>
        <taxon>Gammaproteobacteria</taxon>
        <taxon>Aeromonadales</taxon>
        <taxon>Aeromonadaceae</taxon>
        <taxon>Oceanimonas</taxon>
    </lineage>
</organism>
<dbReference type="GO" id="GO:0005737">
    <property type="term" value="C:cytoplasm"/>
    <property type="evidence" value="ECO:0007669"/>
    <property type="project" value="TreeGrafter"/>
</dbReference>
<dbReference type="PANTHER" id="PTHR10210">
    <property type="entry name" value="RIBOSE-PHOSPHATE DIPHOSPHOKINASE FAMILY MEMBER"/>
    <property type="match status" value="1"/>
</dbReference>
<dbReference type="NCBIfam" id="NF005537">
    <property type="entry name" value="PRK07199.1"/>
    <property type="match status" value="1"/>
</dbReference>
<feature type="domain" description="Phosphoribosyltransferase" evidence="3">
    <location>
        <begin position="136"/>
        <end position="268"/>
    </location>
</feature>
<dbReference type="PANTHER" id="PTHR10210:SF41">
    <property type="entry name" value="RIBOSE-PHOSPHATE PYROPHOSPHOKINASE 1, CHLOROPLASTIC"/>
    <property type="match status" value="1"/>
</dbReference>
<dbReference type="InterPro" id="IPR000836">
    <property type="entry name" value="PRTase_dom"/>
</dbReference>
<dbReference type="GO" id="GO:0000287">
    <property type="term" value="F:magnesium ion binding"/>
    <property type="evidence" value="ECO:0007669"/>
    <property type="project" value="InterPro"/>
</dbReference>
<dbReference type="EMBL" id="CP118224">
    <property type="protein sequence ID" value="WMC10709.1"/>
    <property type="molecule type" value="Genomic_DNA"/>
</dbReference>
<dbReference type="Pfam" id="PF13793">
    <property type="entry name" value="Pribosyltran_N"/>
    <property type="match status" value="1"/>
</dbReference>
<dbReference type="InterPro" id="IPR029057">
    <property type="entry name" value="PRTase-like"/>
</dbReference>
<proteinExistence type="inferred from homology"/>
<accession>A0AA50KNB9</accession>
<evidence type="ECO:0000259" key="4">
    <source>
        <dbReference type="Pfam" id="PF13793"/>
    </source>
</evidence>